<evidence type="ECO:0000313" key="1">
    <source>
        <dbReference type="EMBL" id="CAD9406630.1"/>
    </source>
</evidence>
<dbReference type="AlphaFoldDB" id="A0A7S2BUH2"/>
<organism evidence="1">
    <name type="scientific">Haptolina brevifila</name>
    <dbReference type="NCBI Taxonomy" id="156173"/>
    <lineage>
        <taxon>Eukaryota</taxon>
        <taxon>Haptista</taxon>
        <taxon>Haptophyta</taxon>
        <taxon>Prymnesiophyceae</taxon>
        <taxon>Prymnesiales</taxon>
        <taxon>Prymnesiaceae</taxon>
        <taxon>Haptolina</taxon>
    </lineage>
</organism>
<sequence>MQVHARTRGPPSRGRVRSCWAAGRLREPRRCIWLMNHSHHSHAHSDLACLDLACLARPVLARSSKVESEDEEEATLAGTAMASRSPHCAALVPVSGKQLEV</sequence>
<reference evidence="1" key="1">
    <citation type="submission" date="2021-01" db="EMBL/GenBank/DDBJ databases">
        <authorList>
            <person name="Corre E."/>
            <person name="Pelletier E."/>
            <person name="Niang G."/>
            <person name="Scheremetjew M."/>
            <person name="Finn R."/>
            <person name="Kale V."/>
            <person name="Holt S."/>
            <person name="Cochrane G."/>
            <person name="Meng A."/>
            <person name="Brown T."/>
            <person name="Cohen L."/>
        </authorList>
    </citation>
    <scope>NUCLEOTIDE SEQUENCE</scope>
    <source>
        <strain evidence="1">UTEX LB 985</strain>
    </source>
</reference>
<protein>
    <submittedName>
        <fullName evidence="1">Uncharacterized protein</fullName>
    </submittedName>
</protein>
<accession>A0A7S2BUH2</accession>
<name>A0A7S2BUH2_9EUKA</name>
<gene>
    <name evidence="1" type="ORF">CBRE1094_LOCUS4064</name>
</gene>
<proteinExistence type="predicted"/>
<dbReference type="EMBL" id="HBGU01007416">
    <property type="protein sequence ID" value="CAD9406630.1"/>
    <property type="molecule type" value="Transcribed_RNA"/>
</dbReference>